<dbReference type="PANTHER" id="PTHR21037:SF2">
    <property type="entry name" value="SIMILAR TO NOVEL PROTEIN"/>
    <property type="match status" value="1"/>
</dbReference>
<organism evidence="2 3">
    <name type="scientific">Mola mola</name>
    <name type="common">Ocean sunfish</name>
    <name type="synonym">Tetraodon mola</name>
    <dbReference type="NCBI Taxonomy" id="94237"/>
    <lineage>
        <taxon>Eukaryota</taxon>
        <taxon>Metazoa</taxon>
        <taxon>Chordata</taxon>
        <taxon>Craniata</taxon>
        <taxon>Vertebrata</taxon>
        <taxon>Euteleostomi</taxon>
        <taxon>Actinopterygii</taxon>
        <taxon>Neopterygii</taxon>
        <taxon>Teleostei</taxon>
        <taxon>Neoteleostei</taxon>
        <taxon>Acanthomorphata</taxon>
        <taxon>Eupercaria</taxon>
        <taxon>Tetraodontiformes</taxon>
        <taxon>Molidae</taxon>
        <taxon>Mola</taxon>
    </lineage>
</organism>
<name>A0A3Q3W4X6_MOLML</name>
<proteinExistence type="predicted"/>
<dbReference type="OMA" id="EGEMAIH"/>
<dbReference type="AlphaFoldDB" id="A0A3Q3W4X6"/>
<keyword evidence="3" id="KW-1185">Reference proteome</keyword>
<evidence type="ECO:0000313" key="3">
    <source>
        <dbReference type="Proteomes" id="UP000261620"/>
    </source>
</evidence>
<feature type="compositionally biased region" description="Basic and acidic residues" evidence="1">
    <location>
        <begin position="36"/>
        <end position="48"/>
    </location>
</feature>
<accession>A0A3Q3W4X6</accession>
<protein>
    <submittedName>
        <fullName evidence="2">Uncharacterized protein</fullName>
    </submittedName>
</protein>
<sequence length="116" mass="12904">MSLPRLSEESSERPASRGGLQIDADQGAVDSSSRGGKSDQAGEKFTEEEMAIHTLHREACEKQMYVDPSSGYKVFTEYAHLQRGRCCGNACRHCPYGQVNVKDPAKKKRCNSLFYV</sequence>
<dbReference type="Pfam" id="PF17653">
    <property type="entry name" value="DUF5522"/>
    <property type="match status" value="1"/>
</dbReference>
<dbReference type="Ensembl" id="ENSMMOT00000009392.1">
    <property type="protein sequence ID" value="ENSMMOP00000009228.1"/>
    <property type="gene ID" value="ENSMMOG00000007141.1"/>
</dbReference>
<evidence type="ECO:0000313" key="2">
    <source>
        <dbReference type="Ensembl" id="ENSMMOP00000009228.1"/>
    </source>
</evidence>
<dbReference type="InterPro" id="IPR040807">
    <property type="entry name" value="DUF5522"/>
</dbReference>
<evidence type="ECO:0000256" key="1">
    <source>
        <dbReference type="SAM" id="MobiDB-lite"/>
    </source>
</evidence>
<reference evidence="2" key="1">
    <citation type="submission" date="2025-08" db="UniProtKB">
        <authorList>
            <consortium name="Ensembl"/>
        </authorList>
    </citation>
    <scope>IDENTIFICATION</scope>
</reference>
<dbReference type="PANTHER" id="PTHR21037">
    <property type="entry name" value="39S RIBOSOMAL PROTEIN L14, MITOCHONDRIAL"/>
    <property type="match status" value="1"/>
</dbReference>
<feature type="compositionally biased region" description="Basic and acidic residues" evidence="1">
    <location>
        <begin position="1"/>
        <end position="15"/>
    </location>
</feature>
<dbReference type="Proteomes" id="UP000261620">
    <property type="component" value="Unplaced"/>
</dbReference>
<feature type="region of interest" description="Disordered" evidence="1">
    <location>
        <begin position="1"/>
        <end position="48"/>
    </location>
</feature>
<reference evidence="2" key="2">
    <citation type="submission" date="2025-09" db="UniProtKB">
        <authorList>
            <consortium name="Ensembl"/>
        </authorList>
    </citation>
    <scope>IDENTIFICATION</scope>
</reference>